<dbReference type="InterPro" id="IPR013785">
    <property type="entry name" value="Aldolase_TIM"/>
</dbReference>
<organism evidence="1">
    <name type="scientific">marine sediment metagenome</name>
    <dbReference type="NCBI Taxonomy" id="412755"/>
    <lineage>
        <taxon>unclassified sequences</taxon>
        <taxon>metagenomes</taxon>
        <taxon>ecological metagenomes</taxon>
    </lineage>
</organism>
<proteinExistence type="predicted"/>
<protein>
    <recommendedName>
        <fullName evidence="2">Dihydroorotate dehydrogenase domain-containing protein</fullName>
    </recommendedName>
</protein>
<evidence type="ECO:0000313" key="1">
    <source>
        <dbReference type="EMBL" id="GAG48248.1"/>
    </source>
</evidence>
<name>X0YI21_9ZZZZ</name>
<dbReference type="EMBL" id="BARS01051735">
    <property type="protein sequence ID" value="GAG48248.1"/>
    <property type="molecule type" value="Genomic_DNA"/>
</dbReference>
<dbReference type="Gene3D" id="3.20.20.70">
    <property type="entry name" value="Aldolase class I"/>
    <property type="match status" value="1"/>
</dbReference>
<sequence>MSRMVPHLEELEGVMGIELGLPPAVDHQSARELVQAALGELPLIVRLPLEKAGVYAQSLVNSQVSAISLGPPRGALYDLQGQSLRGWLYGPSIFPQTLASVQETASIGVPVIAGGGVYQLAQVEALIEAGAIAVQLDAVLWSLGWEG</sequence>
<dbReference type="SUPFAM" id="SSF51395">
    <property type="entry name" value="FMN-linked oxidoreductases"/>
    <property type="match status" value="1"/>
</dbReference>
<dbReference type="AlphaFoldDB" id="X0YI21"/>
<reference evidence="1" key="1">
    <citation type="journal article" date="2014" name="Front. Microbiol.">
        <title>High frequency of phylogenetically diverse reductive dehalogenase-homologous genes in deep subseafloor sedimentary metagenomes.</title>
        <authorList>
            <person name="Kawai M."/>
            <person name="Futagami T."/>
            <person name="Toyoda A."/>
            <person name="Takaki Y."/>
            <person name="Nishi S."/>
            <person name="Hori S."/>
            <person name="Arai W."/>
            <person name="Tsubouchi T."/>
            <person name="Morono Y."/>
            <person name="Uchiyama I."/>
            <person name="Ito T."/>
            <person name="Fujiyama A."/>
            <person name="Inagaki F."/>
            <person name="Takami H."/>
        </authorList>
    </citation>
    <scope>NUCLEOTIDE SEQUENCE</scope>
    <source>
        <strain evidence="1">Expedition CK06-06</strain>
    </source>
</reference>
<gene>
    <name evidence="1" type="ORF">S01H1_77006</name>
</gene>
<evidence type="ECO:0008006" key="2">
    <source>
        <dbReference type="Google" id="ProtNLM"/>
    </source>
</evidence>
<comment type="caution">
    <text evidence="1">The sequence shown here is derived from an EMBL/GenBank/DDBJ whole genome shotgun (WGS) entry which is preliminary data.</text>
</comment>
<accession>X0YI21</accession>